<dbReference type="CDD" id="cd18129">
    <property type="entry name" value="ASADH_C_USG1_like"/>
    <property type="match status" value="1"/>
</dbReference>
<dbReference type="SUPFAM" id="SSF55347">
    <property type="entry name" value="Glyceraldehyde-3-phosphate dehydrogenase-like, C-terminal domain"/>
    <property type="match status" value="1"/>
</dbReference>
<dbReference type="OrthoDB" id="9805684at2"/>
<evidence type="ECO:0000313" key="3">
    <source>
        <dbReference type="EMBL" id="CAA0093783.1"/>
    </source>
</evidence>
<dbReference type="EMBL" id="CACSII010000003">
    <property type="protein sequence ID" value="CAA0093783.1"/>
    <property type="molecule type" value="Genomic_DNA"/>
</dbReference>
<name>A0A5S9NT29_9GAMM</name>
<gene>
    <name evidence="3" type="primary">usg</name>
    <name evidence="3" type="ORF">DPBNPPHM_03130</name>
</gene>
<dbReference type="Proteomes" id="UP000434580">
    <property type="component" value="Unassembled WGS sequence"/>
</dbReference>
<dbReference type="GO" id="GO:0046983">
    <property type="term" value="F:protein dimerization activity"/>
    <property type="evidence" value="ECO:0007669"/>
    <property type="project" value="InterPro"/>
</dbReference>
<proteinExistence type="inferred from homology"/>
<dbReference type="GO" id="GO:0008652">
    <property type="term" value="P:amino acid biosynthetic process"/>
    <property type="evidence" value="ECO:0007669"/>
    <property type="project" value="InterPro"/>
</dbReference>
<comment type="similarity">
    <text evidence="1">Belongs to the aspartate-semialdehyde dehydrogenase family.</text>
</comment>
<dbReference type="Gene3D" id="3.30.360.10">
    <property type="entry name" value="Dihydrodipicolinate Reductase, domain 2"/>
    <property type="match status" value="1"/>
</dbReference>
<accession>A0A5S9NT29</accession>
<evidence type="ECO:0000313" key="4">
    <source>
        <dbReference type="Proteomes" id="UP000434580"/>
    </source>
</evidence>
<feature type="domain" description="Semialdehyde dehydrogenase dimerisation" evidence="2">
    <location>
        <begin position="129"/>
        <end position="295"/>
    </location>
</feature>
<evidence type="ECO:0000259" key="2">
    <source>
        <dbReference type="Pfam" id="PF02774"/>
    </source>
</evidence>
<evidence type="ECO:0000256" key="1">
    <source>
        <dbReference type="ARBA" id="ARBA00010584"/>
    </source>
</evidence>
<sequence length="320" mass="34483">MSQPKIAVVCQEGLPLDAFLDGLSESALVDAQVSLVGVTHEAVSSSAMFNGRPLAFGMIDDVDFSDADLVVVLESSLVVEASAAKLKAASCPVLGFERDLESLGPQSFEVAGVGSAKVIGLQQPAVLALKSLLSDSQLEGVDVTAFYPVSLFGKAGVNELAAQTARLLNVQPLEHQLFETQMPFNYFPLSAMDQMAELEAHTARELSAAFDTDDVHVKAFQMPVFHGQGLAVSVIMTDEVDLDALVETFESNPVVDYRASNKQLSNYEVVQQPGKLMVGDLRKSAVDPHRLDLWLGFDENQFAIGQTLISVAELLLKHYL</sequence>
<dbReference type="PANTHER" id="PTHR46278">
    <property type="entry name" value="DEHYDROGENASE, PUTATIVE-RELATED"/>
    <property type="match status" value="1"/>
</dbReference>
<dbReference type="Gene3D" id="3.40.50.720">
    <property type="entry name" value="NAD(P)-binding Rossmann-like Domain"/>
    <property type="match status" value="1"/>
</dbReference>
<dbReference type="GO" id="GO:0016620">
    <property type="term" value="F:oxidoreductase activity, acting on the aldehyde or oxo group of donors, NAD or NADP as acceptor"/>
    <property type="evidence" value="ECO:0007669"/>
    <property type="project" value="InterPro"/>
</dbReference>
<dbReference type="PANTHER" id="PTHR46278:SF2">
    <property type="entry name" value="ASPARTATE-SEMIALDEHYDE DEHYDROGENASE"/>
    <property type="match status" value="1"/>
</dbReference>
<dbReference type="AlphaFoldDB" id="A0A5S9NT29"/>
<dbReference type="InterPro" id="IPR012280">
    <property type="entry name" value="Semialdhyde_DH_dimer_dom"/>
</dbReference>
<organism evidence="3 4">
    <name type="scientific">BD1-7 clade bacterium</name>
    <dbReference type="NCBI Taxonomy" id="2029982"/>
    <lineage>
        <taxon>Bacteria</taxon>
        <taxon>Pseudomonadati</taxon>
        <taxon>Pseudomonadota</taxon>
        <taxon>Gammaproteobacteria</taxon>
        <taxon>Cellvibrionales</taxon>
        <taxon>Spongiibacteraceae</taxon>
        <taxon>BD1-7 clade</taxon>
    </lineage>
</organism>
<dbReference type="Pfam" id="PF02774">
    <property type="entry name" value="Semialdhyde_dhC"/>
    <property type="match status" value="1"/>
</dbReference>
<protein>
    <submittedName>
        <fullName evidence="3">USG-1 protein</fullName>
    </submittedName>
</protein>
<reference evidence="3 4" key="1">
    <citation type="submission" date="2019-11" db="EMBL/GenBank/DDBJ databases">
        <authorList>
            <person name="Holert J."/>
        </authorList>
    </citation>
    <scope>NUCLEOTIDE SEQUENCE [LARGE SCALE GENOMIC DNA]</scope>
    <source>
        <strain evidence="3">BC5_2</strain>
    </source>
</reference>